<dbReference type="InterPro" id="IPR008638">
    <property type="entry name" value="FhaB/CdiA-like_TPS"/>
</dbReference>
<dbReference type="Gene3D" id="2.160.20.10">
    <property type="entry name" value="Single-stranded right-handed beta-helix, Pectin lyase-like"/>
    <property type="match status" value="3"/>
</dbReference>
<evidence type="ECO:0000313" key="2">
    <source>
        <dbReference type="EMBL" id="MFB2879115.1"/>
    </source>
</evidence>
<dbReference type="NCBIfam" id="TIGR01901">
    <property type="entry name" value="adhes_NPXG"/>
    <property type="match status" value="1"/>
</dbReference>
<reference evidence="2 3" key="1">
    <citation type="submission" date="2024-09" db="EMBL/GenBank/DDBJ databases">
        <title>Floridaenema gen nov. (Aerosakkonemataceae, Aerosakkonematales ord. nov., Cyanobacteria) from benthic tropical and subtropical fresh waters, with the description of four new species.</title>
        <authorList>
            <person name="Moretto J.A."/>
            <person name="Berthold D.E."/>
            <person name="Lefler F.W."/>
            <person name="Huang I.-S."/>
            <person name="Laughinghouse H. IV."/>
        </authorList>
    </citation>
    <scope>NUCLEOTIDE SEQUENCE [LARGE SCALE GENOMIC DNA]</scope>
    <source>
        <strain evidence="2 3">BLCC-F46</strain>
    </source>
</reference>
<comment type="caution">
    <text evidence="2">The sequence shown here is derived from an EMBL/GenBank/DDBJ whole genome shotgun (WGS) entry which is preliminary data.</text>
</comment>
<proteinExistence type="predicted"/>
<dbReference type="EMBL" id="JBHFNQ010000151">
    <property type="protein sequence ID" value="MFB2879115.1"/>
    <property type="molecule type" value="Genomic_DNA"/>
</dbReference>
<protein>
    <submittedName>
        <fullName evidence="2">Filamentous hemagglutinin N-terminal domain-containing protein</fullName>
    </submittedName>
</protein>
<keyword evidence="3" id="KW-1185">Reference proteome</keyword>
<name>A0ABV4X8N0_9CYAN</name>
<accession>A0ABV4X8N0</accession>
<dbReference type="SUPFAM" id="SSF51126">
    <property type="entry name" value="Pectin lyase-like"/>
    <property type="match status" value="4"/>
</dbReference>
<evidence type="ECO:0000313" key="3">
    <source>
        <dbReference type="Proteomes" id="UP001576774"/>
    </source>
</evidence>
<dbReference type="RefSeq" id="WP_413272166.1">
    <property type="nucleotide sequence ID" value="NZ_JBHFNQ010000151.1"/>
</dbReference>
<evidence type="ECO:0000259" key="1">
    <source>
        <dbReference type="SMART" id="SM00912"/>
    </source>
</evidence>
<gene>
    <name evidence="2" type="ORF">ACE1CC_19855</name>
</gene>
<feature type="domain" description="Filamentous haemagglutinin FhaB/tRNA nuclease CdiA-like TPS" evidence="1">
    <location>
        <begin position="44"/>
        <end position="158"/>
    </location>
</feature>
<dbReference type="Pfam" id="PF05860">
    <property type="entry name" value="TPS"/>
    <property type="match status" value="1"/>
</dbReference>
<sequence>MNKIADVRLWLRVGTYLFFLVLSHPTSAQIVPDRSLPNNSIVTPTNDTSPEITTPGQGTPVIHLINGGTQAGKNLFHSFQEFSLPTGHTANFNNSVDIQNIITRVTGNSISNIDGLIKANGSANLFILNPNGIIFGPNAQLNIGGAFIASTAQAINFADGTQFNANSTGNTPLLTVSVPLGLQINSPAISSPGITVQGSNLQVNSGQTISLVANQINFIGGNLKAENGRIELVSITNGSWSLFSNIQPTTTQLGDIQLSQKATVDSSSFLGGGNILIQSRSLRLTDGSQIRANTFGAGLGGNLTVNASESVEVIGRLADGTPSALQARVETNATGNGGNININTRNLRVESGARVAASSLTDAPANAGNISVLATDKVEIIGVKDVTQNEQNIIYPSALSTQTTGAGNAGKINIETGNLVTREGGQITSETFGSGNAGNIDIQVSKIQIDGRSFDGKEPSGILARTETEATGTAGNININTESLTVTNGARIAAASLGAGKAGNLTILAQDSVEVTGVGKNIDGSVNPTQISVLTTGSGEAGTLDIETRKLTAENGGQITASTQGISNGGNLTVKAEEVQLIGRSTDGRFPSALLARVEPKATGNAGNVVIETQSLSLTNGARVAASSLGEGKAGSLTIRAGEKVEVNGVGKNVDGSSNPTQISVLTNGTGEAGFLNLQSRELTVGNGGQVTASTTGSGNGGSLTVKAENVQLNGRSPDGIFPSSLLARVEGKATGNGGDLFVETGSLTVRDGARIAAASLTQAPLDKPLEQGKAGNVTIRANNLEVTGVGKNADGGANPAQISVLSTGVGTPGNLRIDSPSILLNNQGSISAASQKGTGGNITFNSQNIVLRRQSVISADAGAGGSEGNININTQIMVLLGGSKIITDAESPTGGSNINISAPSGSDLLLLVSPDSIINARGELIIEGEVEVKAPELPKVEVVDATNLVAQTCPEGEEVSTFYVTGRGGIPTNPNEPLSGDLFWEDLRIPQVSKGVNQQGRKPAGESYQSPTIVEAQGWVIGSKGEVILTAETANFTLHNAPFKLPACRPR</sequence>
<dbReference type="SMART" id="SM00912">
    <property type="entry name" value="Haemagg_act"/>
    <property type="match status" value="1"/>
</dbReference>
<organism evidence="2 3">
    <name type="scientific">Floridaenema aerugineum BLCC-F46</name>
    <dbReference type="NCBI Taxonomy" id="3153654"/>
    <lineage>
        <taxon>Bacteria</taxon>
        <taxon>Bacillati</taxon>
        <taxon>Cyanobacteriota</taxon>
        <taxon>Cyanophyceae</taxon>
        <taxon>Oscillatoriophycideae</taxon>
        <taxon>Aerosakkonematales</taxon>
        <taxon>Aerosakkonemataceae</taxon>
        <taxon>Floridanema</taxon>
        <taxon>Floridanema aerugineum</taxon>
    </lineage>
</organism>
<dbReference type="Proteomes" id="UP001576774">
    <property type="component" value="Unassembled WGS sequence"/>
</dbReference>
<dbReference type="InterPro" id="IPR011050">
    <property type="entry name" value="Pectin_lyase_fold/virulence"/>
</dbReference>
<dbReference type="InterPro" id="IPR012334">
    <property type="entry name" value="Pectin_lyas_fold"/>
</dbReference>